<protein>
    <submittedName>
        <fullName evidence="2">Uncharacterized protein</fullName>
    </submittedName>
</protein>
<proteinExistence type="predicted"/>
<evidence type="ECO:0000313" key="3">
    <source>
        <dbReference type="Proteomes" id="UP001165041"/>
    </source>
</evidence>
<organism evidence="2 3">
    <name type="scientific">Kitasatospora phosalacinea</name>
    <dbReference type="NCBI Taxonomy" id="2065"/>
    <lineage>
        <taxon>Bacteria</taxon>
        <taxon>Bacillati</taxon>
        <taxon>Actinomycetota</taxon>
        <taxon>Actinomycetes</taxon>
        <taxon>Kitasatosporales</taxon>
        <taxon>Streptomycetaceae</taxon>
        <taxon>Kitasatospora</taxon>
    </lineage>
</organism>
<comment type="caution">
    <text evidence="2">The sequence shown here is derived from an EMBL/GenBank/DDBJ whole genome shotgun (WGS) entry which is preliminary data.</text>
</comment>
<feature type="compositionally biased region" description="Low complexity" evidence="1">
    <location>
        <begin position="1"/>
        <end position="16"/>
    </location>
</feature>
<dbReference type="Proteomes" id="UP001165041">
    <property type="component" value="Unassembled WGS sequence"/>
</dbReference>
<accession>A0A9W6QEE7</accession>
<feature type="region of interest" description="Disordered" evidence="1">
    <location>
        <begin position="1"/>
        <end position="31"/>
    </location>
</feature>
<dbReference type="EMBL" id="BSSA01000025">
    <property type="protein sequence ID" value="GLW73468.1"/>
    <property type="molecule type" value="Genomic_DNA"/>
</dbReference>
<name>A0A9W6QEE7_9ACTN</name>
<reference evidence="2" key="1">
    <citation type="submission" date="2023-02" db="EMBL/GenBank/DDBJ databases">
        <title>Kitasatospora phosalacinea NBRC 14627.</title>
        <authorList>
            <person name="Ichikawa N."/>
            <person name="Sato H."/>
            <person name="Tonouchi N."/>
        </authorList>
    </citation>
    <scope>NUCLEOTIDE SEQUENCE</scope>
    <source>
        <strain evidence="2">NBRC 14627</strain>
    </source>
</reference>
<evidence type="ECO:0000256" key="1">
    <source>
        <dbReference type="SAM" id="MobiDB-lite"/>
    </source>
</evidence>
<evidence type="ECO:0000313" key="2">
    <source>
        <dbReference type="EMBL" id="GLW73468.1"/>
    </source>
</evidence>
<sequence>MPRGRTTAATPAARTAHAVRRPGRRVPLAPRGQFRYPEQLCRRARARYACGDRGDQGDRGGRAGRTVA</sequence>
<gene>
    <name evidence="2" type="ORF">Kpho02_57670</name>
</gene>
<dbReference type="RefSeq" id="WP_285739114.1">
    <property type="nucleotide sequence ID" value="NZ_BSSA01000025.1"/>
</dbReference>
<dbReference type="AlphaFoldDB" id="A0A9W6QEE7"/>